<organism evidence="5 6">
    <name type="scientific">Candidatus Sulfotelmatobacter kueseliae</name>
    <dbReference type="NCBI Taxonomy" id="2042962"/>
    <lineage>
        <taxon>Bacteria</taxon>
        <taxon>Pseudomonadati</taxon>
        <taxon>Acidobacteriota</taxon>
        <taxon>Terriglobia</taxon>
        <taxon>Terriglobales</taxon>
        <taxon>Candidatus Korobacteraceae</taxon>
        <taxon>Candidatus Sulfotelmatobacter</taxon>
    </lineage>
</organism>
<dbReference type="InterPro" id="IPR000601">
    <property type="entry name" value="PKD_dom"/>
</dbReference>
<evidence type="ECO:0000313" key="5">
    <source>
        <dbReference type="EMBL" id="SPF37810.1"/>
    </source>
</evidence>
<dbReference type="OrthoDB" id="102557at2"/>
<evidence type="ECO:0000313" key="6">
    <source>
        <dbReference type="Proteomes" id="UP000238701"/>
    </source>
</evidence>
<dbReference type="InterPro" id="IPR035986">
    <property type="entry name" value="PKD_dom_sf"/>
</dbReference>
<feature type="domain" description="OmpA-like" evidence="4">
    <location>
        <begin position="251"/>
        <end position="402"/>
    </location>
</feature>
<feature type="chain" id="PRO_5015402509" evidence="3">
    <location>
        <begin position="32"/>
        <end position="443"/>
    </location>
</feature>
<dbReference type="InterPro" id="IPR006665">
    <property type="entry name" value="OmpA-like"/>
</dbReference>
<reference evidence="6" key="1">
    <citation type="submission" date="2018-02" db="EMBL/GenBank/DDBJ databases">
        <authorList>
            <person name="Hausmann B."/>
        </authorList>
    </citation>
    <scope>NUCLEOTIDE SEQUENCE [LARGE SCALE GENOMIC DNA]</scope>
    <source>
        <strain evidence="6">Peat soil MAG SbA1</strain>
    </source>
</reference>
<feature type="compositionally biased region" description="Basic residues" evidence="2">
    <location>
        <begin position="430"/>
        <end position="443"/>
    </location>
</feature>
<feature type="signal peptide" evidence="3">
    <location>
        <begin position="1"/>
        <end position="31"/>
    </location>
</feature>
<evidence type="ECO:0000259" key="4">
    <source>
        <dbReference type="PROSITE" id="PS51123"/>
    </source>
</evidence>
<accession>A0A2U3KE49</accession>
<feature type="region of interest" description="Disordered" evidence="2">
    <location>
        <begin position="422"/>
        <end position="443"/>
    </location>
</feature>
<dbReference type="InterPro" id="IPR036737">
    <property type="entry name" value="OmpA-like_sf"/>
</dbReference>
<dbReference type="Pfam" id="PF18911">
    <property type="entry name" value="PKD_4"/>
    <property type="match status" value="1"/>
</dbReference>
<dbReference type="SUPFAM" id="SSF49299">
    <property type="entry name" value="PKD domain"/>
    <property type="match status" value="2"/>
</dbReference>
<dbReference type="GO" id="GO:0016020">
    <property type="term" value="C:membrane"/>
    <property type="evidence" value="ECO:0007669"/>
    <property type="project" value="UniProtKB-UniRule"/>
</dbReference>
<dbReference type="AlphaFoldDB" id="A0A2U3KE49"/>
<name>A0A2U3KE49_9BACT</name>
<dbReference type="Gene3D" id="3.30.1330.60">
    <property type="entry name" value="OmpA-like domain"/>
    <property type="match status" value="1"/>
</dbReference>
<dbReference type="CDD" id="cd07185">
    <property type="entry name" value="OmpA_C-like"/>
    <property type="match status" value="1"/>
</dbReference>
<dbReference type="PROSITE" id="PS51123">
    <property type="entry name" value="OMPA_2"/>
    <property type="match status" value="1"/>
</dbReference>
<dbReference type="Proteomes" id="UP000238701">
    <property type="component" value="Unassembled WGS sequence"/>
</dbReference>
<evidence type="ECO:0000256" key="2">
    <source>
        <dbReference type="SAM" id="MobiDB-lite"/>
    </source>
</evidence>
<dbReference type="SUPFAM" id="SSF103088">
    <property type="entry name" value="OmpA-like"/>
    <property type="match status" value="1"/>
</dbReference>
<evidence type="ECO:0000256" key="1">
    <source>
        <dbReference type="PROSITE-ProRule" id="PRU00473"/>
    </source>
</evidence>
<evidence type="ECO:0000256" key="3">
    <source>
        <dbReference type="SAM" id="SignalP"/>
    </source>
</evidence>
<dbReference type="EMBL" id="OMOD01000098">
    <property type="protein sequence ID" value="SPF37810.1"/>
    <property type="molecule type" value="Genomic_DNA"/>
</dbReference>
<proteinExistence type="predicted"/>
<keyword evidence="3" id="KW-0732">Signal</keyword>
<dbReference type="Gene3D" id="2.60.40.10">
    <property type="entry name" value="Immunoglobulins"/>
    <property type="match status" value="2"/>
</dbReference>
<dbReference type="Pfam" id="PF00691">
    <property type="entry name" value="OmpA"/>
    <property type="match status" value="1"/>
</dbReference>
<protein>
    <submittedName>
        <fullName evidence="5">OmpA/MotB domain protein</fullName>
    </submittedName>
</protein>
<dbReference type="InterPro" id="IPR013783">
    <property type="entry name" value="Ig-like_fold"/>
</dbReference>
<keyword evidence="1" id="KW-0472">Membrane</keyword>
<sequence>MSVRSNLNRGRVVTGMLIVLAVSLISSRAFAQNDSTPQSDFFVGYQWLHPGGTVAPAATCSVQPNEVMVGEPVTATVTASNFNPKHTLTYVWSPSNGGGKVIGEDTTVQIETTNAAPGSYTVTAHVTDAKEKKNNEASCTANFTVKPLPPKNPPTISLSANPASLQSGGTVNLSANCTSPDGVPVSVTGWTASGGTVSGTGGSATLNTAGVPPGAIAVSASCTDSRGLSAQASAEVMVENPPPPPPKPQIEVTEARLALHSIYFPTSMPPIENPNAGLVASQQQTLVALAADFKKYLESKPEAHLLLEGHADPRGRTKYDQKLSERRVGRVKSFLVEQGVPKDNIDTKAYGVLHALTEAAVKHAIENDPQLSPEERQRVLRNMLTIVLASDRRVDITLSTTGQSSVRQFPFNAADVLTLIGGRQGEAKKKSAKPASKKRTNNQ</sequence>
<gene>
    <name evidence="5" type="ORF">SBA1_1870006</name>
</gene>